<evidence type="ECO:0000256" key="2">
    <source>
        <dbReference type="ARBA" id="ARBA00010265"/>
    </source>
</evidence>
<proteinExistence type="inferred from homology"/>
<dbReference type="KEGG" id="cpau:EHF44_28130"/>
<sequence length="414" mass="43377">MRGKQNADNVTDVTAAQERTVKGKLPRNVVMALGGVAALLVGALGYYFQTVSDEQLDAKAEQARADQIKQRAGSADNGQSLEAAIRAQAEKAREESEKQRKQAIAADTKAPVMTAGDLTGTAKTTGAAPDAKKNAEDDLFTSSVFKSGTRKSQVAQVKQPAGMADVTDPAQMRAIQQAVAAKAAAANAAAATPDGLAPQPSSSDRQFLRDAGSTNTLRTGFDGKLPRCTLSRGFIIPANFAGGLNSDKPGEFRATVSQDVYDTVKGTCKIIPAGTTLVGMYSADIAVGQERILTAFVRMQLPNGKTVPLLGMQGADPDGTAGNTGDVNNHFLKIFGGALVIGALSLRFNDNPTTTTVGPSGLVAYGNSAGQVATQTAQTILNRNQNIRPTITTEPGQKMMVQVKHDIVLEPYRD</sequence>
<dbReference type="EMBL" id="CP033971">
    <property type="protein sequence ID" value="AZG17311.1"/>
    <property type="molecule type" value="Genomic_DNA"/>
</dbReference>
<name>A0A3G8H9Y5_9BURK</name>
<keyword evidence="7" id="KW-0614">Plasmid</keyword>
<dbReference type="OrthoDB" id="9766860at2"/>
<dbReference type="CDD" id="cd16429">
    <property type="entry name" value="VirB10"/>
    <property type="match status" value="1"/>
</dbReference>
<dbReference type="AlphaFoldDB" id="A0A3G8H9Y5"/>
<accession>A0A3G8H9Y5</accession>
<evidence type="ECO:0000256" key="5">
    <source>
        <dbReference type="ARBA" id="ARBA00023136"/>
    </source>
</evidence>
<keyword evidence="4 6" id="KW-1133">Transmembrane helix</keyword>
<evidence type="ECO:0000256" key="3">
    <source>
        <dbReference type="ARBA" id="ARBA00022692"/>
    </source>
</evidence>
<dbReference type="RefSeq" id="WP_124687040.1">
    <property type="nucleotide sequence ID" value="NZ_CP033971.1"/>
</dbReference>
<evidence type="ECO:0000256" key="6">
    <source>
        <dbReference type="SAM" id="Phobius"/>
    </source>
</evidence>
<geneLocation type="plasmid" evidence="7">
    <name>unnamed2</name>
</geneLocation>
<keyword evidence="5 6" id="KW-0472">Membrane</keyword>
<keyword evidence="3 6" id="KW-0812">Transmembrane</keyword>
<gene>
    <name evidence="7" type="ORF">EHF44_28130</name>
</gene>
<dbReference type="InterPro" id="IPR005498">
    <property type="entry name" value="T4SS_VirB10/TraB/TrbI"/>
</dbReference>
<comment type="similarity">
    <text evidence="2">Belongs to the TrbI/VirB10 family.</text>
</comment>
<dbReference type="GO" id="GO:0016020">
    <property type="term" value="C:membrane"/>
    <property type="evidence" value="ECO:0007669"/>
    <property type="project" value="UniProtKB-SubCell"/>
</dbReference>
<comment type="subcellular location">
    <subcellularLocation>
        <location evidence="1">Membrane</location>
        <topology evidence="1">Single-pass membrane protein</topology>
    </subcellularLocation>
</comment>
<dbReference type="InterPro" id="IPR042217">
    <property type="entry name" value="T4SS_VirB10/TrbI"/>
</dbReference>
<evidence type="ECO:0000313" key="8">
    <source>
        <dbReference type="Proteomes" id="UP000270411"/>
    </source>
</evidence>
<reference evidence="8" key="1">
    <citation type="submission" date="2018-11" db="EMBL/GenBank/DDBJ databases">
        <title>FDA dAtabase for Regulatory Grade micrObial Sequences (FDA-ARGOS): Supporting development and validation of Infectious Disease Dx tests.</title>
        <authorList>
            <person name="Goldberg B."/>
            <person name="Campos J."/>
            <person name="Tallon L."/>
            <person name="Sadzewicz L."/>
            <person name="Zhao X."/>
            <person name="Vavikolanu K."/>
            <person name="Mehta A."/>
            <person name="Aluvathingal J."/>
            <person name="Nadendla S."/>
            <person name="Geyer C."/>
            <person name="Nandy P."/>
            <person name="Yan Y."/>
            <person name="Sichtig H."/>
        </authorList>
    </citation>
    <scope>NUCLEOTIDE SEQUENCE [LARGE SCALE GENOMIC DNA]</scope>
    <source>
        <strain evidence="8">FDAARGOS_614</strain>
        <plasmid evidence="8">unnamed2</plasmid>
    </source>
</reference>
<evidence type="ECO:0000256" key="4">
    <source>
        <dbReference type="ARBA" id="ARBA00022989"/>
    </source>
</evidence>
<evidence type="ECO:0000313" key="7">
    <source>
        <dbReference type="EMBL" id="AZG17311.1"/>
    </source>
</evidence>
<organism evidence="7 8">
    <name type="scientific">Cupriavidus pauculus</name>
    <dbReference type="NCBI Taxonomy" id="82633"/>
    <lineage>
        <taxon>Bacteria</taxon>
        <taxon>Pseudomonadati</taxon>
        <taxon>Pseudomonadota</taxon>
        <taxon>Betaproteobacteria</taxon>
        <taxon>Burkholderiales</taxon>
        <taxon>Burkholderiaceae</taxon>
        <taxon>Cupriavidus</taxon>
    </lineage>
</organism>
<dbReference type="Pfam" id="PF03743">
    <property type="entry name" value="TrbI"/>
    <property type="match status" value="1"/>
</dbReference>
<feature type="transmembrane region" description="Helical" evidence="6">
    <location>
        <begin position="29"/>
        <end position="48"/>
    </location>
</feature>
<dbReference type="Gene3D" id="2.40.128.260">
    <property type="entry name" value="Type IV secretion system, VirB10/TraB/TrbI"/>
    <property type="match status" value="1"/>
</dbReference>
<dbReference type="Proteomes" id="UP000270411">
    <property type="component" value="Plasmid unnamed2"/>
</dbReference>
<evidence type="ECO:0000256" key="1">
    <source>
        <dbReference type="ARBA" id="ARBA00004167"/>
    </source>
</evidence>
<protein>
    <submittedName>
        <fullName evidence="7">Conjugal transfer protein TrbI</fullName>
    </submittedName>
</protein>